<dbReference type="InterPro" id="IPR006641">
    <property type="entry name" value="YqgF/RNaseH-like_dom"/>
</dbReference>
<dbReference type="InterPro" id="IPR037027">
    <property type="entry name" value="YqgF/RNaseH-like_dom_sf"/>
</dbReference>
<sequence length="137" mass="15459">MERIMGLDVGDKTIGVAVSDPLGITAQGITTINRKNLEEDIYKIKELVEKYNVETIVVGLPKNMNNTIGLQGEKVLKFADLIREKIDCNIVLQDERLTTVSAEKSLIQADISRKKRKKVIDKVAATYILQLYLEKNR</sequence>
<protein>
    <recommendedName>
        <fullName evidence="5">Putative pre-16S rRNA nuclease</fullName>
        <ecNumber evidence="5">3.1.-.-</ecNumber>
    </recommendedName>
</protein>
<evidence type="ECO:0000259" key="6">
    <source>
        <dbReference type="SMART" id="SM00732"/>
    </source>
</evidence>
<dbReference type="SMART" id="SM00732">
    <property type="entry name" value="YqgFc"/>
    <property type="match status" value="1"/>
</dbReference>
<dbReference type="RefSeq" id="WP_120166685.1">
    <property type="nucleotide sequence ID" value="NZ_MCIB01000001.1"/>
</dbReference>
<keyword evidence="8" id="KW-1185">Reference proteome</keyword>
<reference evidence="7 8" key="1">
    <citation type="submission" date="2016-08" db="EMBL/GenBank/DDBJ databases">
        <title>Novel Firmicutes and Novel Genomes.</title>
        <authorList>
            <person name="Poppleton D.I."/>
            <person name="Gribaldo S."/>
        </authorList>
    </citation>
    <scope>NUCLEOTIDE SEQUENCE [LARGE SCALE GENOMIC DNA]</scope>
    <source>
        <strain evidence="7 8">CTT3</strain>
    </source>
</reference>
<evidence type="ECO:0000256" key="5">
    <source>
        <dbReference type="HAMAP-Rule" id="MF_00651"/>
    </source>
</evidence>
<dbReference type="Gene3D" id="3.30.420.140">
    <property type="entry name" value="YqgF/RNase H-like domain"/>
    <property type="match status" value="1"/>
</dbReference>
<evidence type="ECO:0000256" key="2">
    <source>
        <dbReference type="ARBA" id="ARBA00022517"/>
    </source>
</evidence>
<dbReference type="CDD" id="cd16964">
    <property type="entry name" value="YqgF"/>
    <property type="match status" value="1"/>
</dbReference>
<dbReference type="GO" id="GO:0016788">
    <property type="term" value="F:hydrolase activity, acting on ester bonds"/>
    <property type="evidence" value="ECO:0007669"/>
    <property type="project" value="UniProtKB-UniRule"/>
</dbReference>
<dbReference type="InterPro" id="IPR005227">
    <property type="entry name" value="YqgF"/>
</dbReference>
<keyword evidence="7" id="KW-0347">Helicase</keyword>
<dbReference type="InterPro" id="IPR012337">
    <property type="entry name" value="RNaseH-like_sf"/>
</dbReference>
<evidence type="ECO:0000313" key="7">
    <source>
        <dbReference type="EMBL" id="RKD34613.1"/>
    </source>
</evidence>
<dbReference type="NCBIfam" id="TIGR00250">
    <property type="entry name" value="RNAse_H_YqgF"/>
    <property type="match status" value="1"/>
</dbReference>
<keyword evidence="3 5" id="KW-0540">Nuclease</keyword>
<dbReference type="Pfam" id="PF03652">
    <property type="entry name" value="RuvX"/>
    <property type="match status" value="1"/>
</dbReference>
<evidence type="ECO:0000256" key="3">
    <source>
        <dbReference type="ARBA" id="ARBA00022722"/>
    </source>
</evidence>
<keyword evidence="7" id="KW-0067">ATP-binding</keyword>
<keyword evidence="4 5" id="KW-0378">Hydrolase</keyword>
<organism evidence="7 8">
    <name type="scientific">Thermohalobacter berrensis</name>
    <dbReference type="NCBI Taxonomy" id="99594"/>
    <lineage>
        <taxon>Bacteria</taxon>
        <taxon>Bacillati</taxon>
        <taxon>Bacillota</taxon>
        <taxon>Tissierellia</taxon>
        <taxon>Tissierellales</taxon>
        <taxon>Thermohalobacteraceae</taxon>
        <taxon>Thermohalobacter</taxon>
    </lineage>
</organism>
<name>A0A419TAX3_9FIRM</name>
<dbReference type="OrthoDB" id="9796140at2"/>
<keyword evidence="7" id="KW-0547">Nucleotide-binding</keyword>
<dbReference type="GO" id="GO:0004386">
    <property type="term" value="F:helicase activity"/>
    <property type="evidence" value="ECO:0007669"/>
    <property type="project" value="UniProtKB-KW"/>
</dbReference>
<dbReference type="GO" id="GO:0005829">
    <property type="term" value="C:cytosol"/>
    <property type="evidence" value="ECO:0007669"/>
    <property type="project" value="TreeGrafter"/>
</dbReference>
<dbReference type="HAMAP" id="MF_00651">
    <property type="entry name" value="Nuclease_YqgF"/>
    <property type="match status" value="1"/>
</dbReference>
<dbReference type="GO" id="GO:0004518">
    <property type="term" value="F:nuclease activity"/>
    <property type="evidence" value="ECO:0007669"/>
    <property type="project" value="UniProtKB-KW"/>
</dbReference>
<dbReference type="PANTHER" id="PTHR33317">
    <property type="entry name" value="POLYNUCLEOTIDYL TRANSFERASE, RIBONUCLEASE H-LIKE SUPERFAMILY PROTEIN"/>
    <property type="match status" value="1"/>
</dbReference>
<dbReference type="GO" id="GO:0000967">
    <property type="term" value="P:rRNA 5'-end processing"/>
    <property type="evidence" value="ECO:0007669"/>
    <property type="project" value="UniProtKB-UniRule"/>
</dbReference>
<keyword evidence="2 5" id="KW-0690">Ribosome biogenesis</keyword>
<comment type="caution">
    <text evidence="7">The sequence shown here is derived from an EMBL/GenBank/DDBJ whole genome shotgun (WGS) entry which is preliminary data.</text>
</comment>
<evidence type="ECO:0000256" key="1">
    <source>
        <dbReference type="ARBA" id="ARBA00022490"/>
    </source>
</evidence>
<comment type="similarity">
    <text evidence="5">Belongs to the YqgF HJR family.</text>
</comment>
<dbReference type="SUPFAM" id="SSF53098">
    <property type="entry name" value="Ribonuclease H-like"/>
    <property type="match status" value="1"/>
</dbReference>
<evidence type="ECO:0000313" key="8">
    <source>
        <dbReference type="Proteomes" id="UP000284177"/>
    </source>
</evidence>
<dbReference type="Proteomes" id="UP000284177">
    <property type="component" value="Unassembled WGS sequence"/>
</dbReference>
<dbReference type="EMBL" id="MCIB01000001">
    <property type="protein sequence ID" value="RKD34613.1"/>
    <property type="molecule type" value="Genomic_DNA"/>
</dbReference>
<proteinExistence type="inferred from homology"/>
<comment type="subcellular location">
    <subcellularLocation>
        <location evidence="5">Cytoplasm</location>
    </subcellularLocation>
</comment>
<comment type="function">
    <text evidence="5">Could be a nuclease involved in processing of the 5'-end of pre-16S rRNA.</text>
</comment>
<feature type="domain" description="YqgF/RNase H-like" evidence="6">
    <location>
        <begin position="2"/>
        <end position="102"/>
    </location>
</feature>
<dbReference type="EC" id="3.1.-.-" evidence="5"/>
<evidence type="ECO:0000256" key="4">
    <source>
        <dbReference type="ARBA" id="ARBA00022801"/>
    </source>
</evidence>
<gene>
    <name evidence="7" type="ORF">BET03_01955</name>
</gene>
<dbReference type="PANTHER" id="PTHR33317:SF4">
    <property type="entry name" value="POLYNUCLEOTIDYL TRANSFERASE, RIBONUCLEASE H-LIKE SUPERFAMILY PROTEIN"/>
    <property type="match status" value="1"/>
</dbReference>
<accession>A0A419TAX3</accession>
<dbReference type="AlphaFoldDB" id="A0A419TAX3"/>
<keyword evidence="1 5" id="KW-0963">Cytoplasm</keyword>